<evidence type="ECO:0000256" key="1">
    <source>
        <dbReference type="SAM" id="MobiDB-lite"/>
    </source>
</evidence>
<reference evidence="3 4" key="1">
    <citation type="journal article" date="2015" name="Genome Announc.">
        <title>Complete Genome Sequence of Polypropylene Glycol- and Polyethylene Glycol-Degrading Sphingopyxis macrogoltabida Strain EY-1.</title>
        <authorList>
            <person name="Ohtsubo Y."/>
            <person name="Nagata Y."/>
            <person name="Numata M."/>
            <person name="Tsuchikane K."/>
            <person name="Hosoyama A."/>
            <person name="Yamazoe A."/>
            <person name="Tsuda M."/>
            <person name="Fujita N."/>
            <person name="Kawai F."/>
        </authorList>
    </citation>
    <scope>NUCLEOTIDE SEQUENCE [LARGE SCALE GENOMIC DNA]</scope>
    <source>
        <strain evidence="3 4">EY-1</strain>
    </source>
</reference>
<sequence>MLRCSHPCADELGAPHPQKPATTERRSSERHLTICRIARVRGPNDIGLWRIRNISDDGIMFAAEAATSVGDELEIWLSDSISLRGEVVWIKNGLCGVAFYDKIDAAGTLQALASEQVAERHRALRLPIEADAIITLRDNSYPIDLVDISHRGAGFRFAVMLEPGTELNLLLPGGELTRRAVVRWSEGNRGGLWFVQPLGSSDLESMARFRENMTQ</sequence>
<feature type="region of interest" description="Disordered" evidence="1">
    <location>
        <begin position="1"/>
        <end position="28"/>
    </location>
</feature>
<dbReference type="KEGG" id="smag:AN936_08405"/>
<dbReference type="OrthoDB" id="7929489at2"/>
<feature type="domain" description="PilZ" evidence="2">
    <location>
        <begin position="120"/>
        <end position="205"/>
    </location>
</feature>
<evidence type="ECO:0000313" key="4">
    <source>
        <dbReference type="Proteomes" id="UP000058074"/>
    </source>
</evidence>
<dbReference type="EMBL" id="CP012700">
    <property type="protein sequence ID" value="ALH80387.1"/>
    <property type="molecule type" value="Genomic_DNA"/>
</dbReference>
<dbReference type="GO" id="GO:0035438">
    <property type="term" value="F:cyclic-di-GMP binding"/>
    <property type="evidence" value="ECO:0007669"/>
    <property type="project" value="InterPro"/>
</dbReference>
<organism evidence="3 4">
    <name type="scientific">Sphingopyxis macrogoltabida</name>
    <name type="common">Sphingomonas macrogoltabidus</name>
    <dbReference type="NCBI Taxonomy" id="33050"/>
    <lineage>
        <taxon>Bacteria</taxon>
        <taxon>Pseudomonadati</taxon>
        <taxon>Pseudomonadota</taxon>
        <taxon>Alphaproteobacteria</taxon>
        <taxon>Sphingomonadales</taxon>
        <taxon>Sphingomonadaceae</taxon>
        <taxon>Sphingopyxis</taxon>
    </lineage>
</organism>
<gene>
    <name evidence="3" type="ORF">AN936_08405</name>
</gene>
<dbReference type="AlphaFoldDB" id="A0A0N7GSD2"/>
<dbReference type="PATRIC" id="fig|33050.5.peg.1747"/>
<dbReference type="Proteomes" id="UP000058074">
    <property type="component" value="Chromosome"/>
</dbReference>
<protein>
    <recommendedName>
        <fullName evidence="2">PilZ domain-containing protein</fullName>
    </recommendedName>
</protein>
<name>A0A0N7GSD2_SPHMC</name>
<evidence type="ECO:0000313" key="3">
    <source>
        <dbReference type="EMBL" id="ALH80387.1"/>
    </source>
</evidence>
<dbReference type="SUPFAM" id="SSF141371">
    <property type="entry name" value="PilZ domain-like"/>
    <property type="match status" value="2"/>
</dbReference>
<accession>A0A0N7GSD2</accession>
<dbReference type="Gene3D" id="2.40.10.220">
    <property type="entry name" value="predicted glycosyltransferase like domains"/>
    <property type="match status" value="1"/>
</dbReference>
<proteinExistence type="predicted"/>
<dbReference type="InterPro" id="IPR009875">
    <property type="entry name" value="PilZ_domain"/>
</dbReference>
<feature type="domain" description="PilZ" evidence="2">
    <location>
        <begin position="24"/>
        <end position="106"/>
    </location>
</feature>
<dbReference type="Pfam" id="PF07238">
    <property type="entry name" value="PilZ"/>
    <property type="match status" value="2"/>
</dbReference>
<evidence type="ECO:0000259" key="2">
    <source>
        <dbReference type="Pfam" id="PF07238"/>
    </source>
</evidence>